<organism evidence="1 2">
    <name type="scientific">Porcincola intestinalis</name>
    <dbReference type="NCBI Taxonomy" id="2606632"/>
    <lineage>
        <taxon>Bacteria</taxon>
        <taxon>Bacillati</taxon>
        <taxon>Bacillota</taxon>
        <taxon>Clostridia</taxon>
        <taxon>Lachnospirales</taxon>
        <taxon>Lachnospiraceae</taxon>
        <taxon>Porcincola</taxon>
    </lineage>
</organism>
<keyword evidence="2" id="KW-1185">Reference proteome</keyword>
<dbReference type="Proteomes" id="UP000481852">
    <property type="component" value="Unassembled WGS sequence"/>
</dbReference>
<protein>
    <submittedName>
        <fullName evidence="1">Uncharacterized protein</fullName>
    </submittedName>
</protein>
<dbReference type="RefSeq" id="WP_154527538.1">
    <property type="nucleotide sequence ID" value="NZ_VULZ01000023.1"/>
</dbReference>
<evidence type="ECO:0000313" key="2">
    <source>
        <dbReference type="Proteomes" id="UP000481852"/>
    </source>
</evidence>
<sequence>MSLKDRIEKDISRTFMREDQFATTHFWNGQKIVCVVDEEESLKRKNNNVNDISWDNNARQKLVHTPLKGFPGGKEPEPNTQIVFDKKPMFVLEVLNNMGLLDIWLIARDAREF</sequence>
<dbReference type="EMBL" id="VULZ01000023">
    <property type="protein sequence ID" value="MSS16109.1"/>
    <property type="molecule type" value="Genomic_DNA"/>
</dbReference>
<name>A0A6L5X6X1_9FIRM</name>
<reference evidence="1 2" key="1">
    <citation type="submission" date="2019-08" db="EMBL/GenBank/DDBJ databases">
        <title>In-depth cultivation of the pig gut microbiome towards novel bacterial diversity and tailored functional studies.</title>
        <authorList>
            <person name="Wylensek D."/>
            <person name="Hitch T.C.A."/>
            <person name="Clavel T."/>
        </authorList>
    </citation>
    <scope>NUCLEOTIDE SEQUENCE [LARGE SCALE GENOMIC DNA]</scope>
    <source>
        <strain evidence="1 2">Oil+RF-744-WCA-WT-11</strain>
    </source>
</reference>
<proteinExistence type="predicted"/>
<accession>A0A6L5X6X1</accession>
<dbReference type="AlphaFoldDB" id="A0A6L5X6X1"/>
<comment type="caution">
    <text evidence="1">The sequence shown here is derived from an EMBL/GenBank/DDBJ whole genome shotgun (WGS) entry which is preliminary data.</text>
</comment>
<gene>
    <name evidence="1" type="ORF">FYJ35_13940</name>
</gene>
<evidence type="ECO:0000313" key="1">
    <source>
        <dbReference type="EMBL" id="MSS16109.1"/>
    </source>
</evidence>